<feature type="transmembrane region" description="Helical" evidence="7">
    <location>
        <begin position="209"/>
        <end position="227"/>
    </location>
</feature>
<feature type="transmembrane region" description="Helical" evidence="7">
    <location>
        <begin position="29"/>
        <end position="60"/>
    </location>
</feature>
<accession>A0ABS9KXY8</accession>
<keyword evidence="4 7" id="KW-0812">Transmembrane</keyword>
<dbReference type="PANTHER" id="PTHR30353:SF0">
    <property type="entry name" value="TRANSMEMBRANE PROTEIN"/>
    <property type="match status" value="1"/>
</dbReference>
<gene>
    <name evidence="9" type="ORF">LZZ85_23060</name>
</gene>
<dbReference type="EMBL" id="JAKLTR010000018">
    <property type="protein sequence ID" value="MCG2617194.1"/>
    <property type="molecule type" value="Genomic_DNA"/>
</dbReference>
<evidence type="ECO:0000256" key="7">
    <source>
        <dbReference type="RuleBase" id="RU367016"/>
    </source>
</evidence>
<proteinExistence type="inferred from homology"/>
<keyword evidence="5 7" id="KW-1133">Transmembrane helix</keyword>
<evidence type="ECO:0000256" key="5">
    <source>
        <dbReference type="ARBA" id="ARBA00022989"/>
    </source>
</evidence>
<evidence type="ECO:0000259" key="8">
    <source>
        <dbReference type="Pfam" id="PF09335"/>
    </source>
</evidence>
<sequence>MESLLQIYLLDGNGMIQRFITWIIENGGLYFLLFVVFAETGLFVGFFLPGDSLLFAAGIFMNNLVKELAGISGDVHVDFGFYHIAIILMIIFASIVGNIVGYWFGNKTGPLLFERRDTWIFKKKHLIKARDFYHEYGKATVFLAKFLPVIRTFAPIVAGIVKMPKKQFLFYNVLGSICWVTSMMLGGYFLQTWVERKFGFSLKDHIEAITIIIVVITTLPVVYKLFFAKKPVVPPPTDTNVNP</sequence>
<comment type="caution">
    <text evidence="9">The sequence shown here is derived from an EMBL/GenBank/DDBJ whole genome shotgun (WGS) entry which is preliminary data.</text>
</comment>
<reference evidence="9" key="1">
    <citation type="submission" date="2022-01" db="EMBL/GenBank/DDBJ databases">
        <authorList>
            <person name="Jo J.-H."/>
            <person name="Im W.-T."/>
        </authorList>
    </citation>
    <scope>NUCLEOTIDE SEQUENCE</scope>
    <source>
        <strain evidence="9">NA20</strain>
    </source>
</reference>
<evidence type="ECO:0000256" key="4">
    <source>
        <dbReference type="ARBA" id="ARBA00022692"/>
    </source>
</evidence>
<feature type="transmembrane region" description="Helical" evidence="7">
    <location>
        <begin position="168"/>
        <end position="189"/>
    </location>
</feature>
<comment type="subcellular location">
    <subcellularLocation>
        <location evidence="1 7">Cell membrane</location>
        <topology evidence="1 7">Multi-pass membrane protein</topology>
    </subcellularLocation>
</comment>
<dbReference type="RefSeq" id="WP_237875731.1">
    <property type="nucleotide sequence ID" value="NZ_JAKLTR010000018.1"/>
</dbReference>
<keyword evidence="3 7" id="KW-1003">Cell membrane</keyword>
<dbReference type="PANTHER" id="PTHR30353">
    <property type="entry name" value="INNER MEMBRANE PROTEIN DEDA-RELATED"/>
    <property type="match status" value="1"/>
</dbReference>
<evidence type="ECO:0000256" key="3">
    <source>
        <dbReference type="ARBA" id="ARBA00022475"/>
    </source>
</evidence>
<evidence type="ECO:0000313" key="10">
    <source>
        <dbReference type="Proteomes" id="UP001165367"/>
    </source>
</evidence>
<dbReference type="InterPro" id="IPR032816">
    <property type="entry name" value="VTT_dom"/>
</dbReference>
<name>A0ABS9KXY8_9BACT</name>
<evidence type="ECO:0000256" key="2">
    <source>
        <dbReference type="ARBA" id="ARBA00010792"/>
    </source>
</evidence>
<keyword evidence="6 7" id="KW-0472">Membrane</keyword>
<evidence type="ECO:0000256" key="6">
    <source>
        <dbReference type="ARBA" id="ARBA00023136"/>
    </source>
</evidence>
<comment type="similarity">
    <text evidence="2 7">Belongs to the DedA family.</text>
</comment>
<dbReference type="Proteomes" id="UP001165367">
    <property type="component" value="Unassembled WGS sequence"/>
</dbReference>
<keyword evidence="10" id="KW-1185">Reference proteome</keyword>
<dbReference type="Pfam" id="PF09335">
    <property type="entry name" value="VTT_dom"/>
    <property type="match status" value="1"/>
</dbReference>
<evidence type="ECO:0000313" key="9">
    <source>
        <dbReference type="EMBL" id="MCG2617194.1"/>
    </source>
</evidence>
<dbReference type="InterPro" id="IPR032818">
    <property type="entry name" value="DedA-like"/>
</dbReference>
<feature type="transmembrane region" description="Helical" evidence="7">
    <location>
        <begin position="81"/>
        <end position="104"/>
    </location>
</feature>
<protein>
    <submittedName>
        <fullName evidence="9">VTT domain-containing protein</fullName>
    </submittedName>
</protein>
<organism evidence="9 10">
    <name type="scientific">Terrimonas ginsenosidimutans</name>
    <dbReference type="NCBI Taxonomy" id="2908004"/>
    <lineage>
        <taxon>Bacteria</taxon>
        <taxon>Pseudomonadati</taxon>
        <taxon>Bacteroidota</taxon>
        <taxon>Chitinophagia</taxon>
        <taxon>Chitinophagales</taxon>
        <taxon>Chitinophagaceae</taxon>
        <taxon>Terrimonas</taxon>
    </lineage>
</organism>
<evidence type="ECO:0000256" key="1">
    <source>
        <dbReference type="ARBA" id="ARBA00004651"/>
    </source>
</evidence>
<feature type="domain" description="VTT" evidence="8">
    <location>
        <begin position="48"/>
        <end position="188"/>
    </location>
</feature>